<dbReference type="HOGENOM" id="CLU_788681_0_0_1"/>
<dbReference type="RefSeq" id="XP_001031073.2">
    <property type="nucleotide sequence ID" value="XM_001031073.2"/>
</dbReference>
<organism evidence="1 2">
    <name type="scientific">Tetrahymena thermophila (strain SB210)</name>
    <dbReference type="NCBI Taxonomy" id="312017"/>
    <lineage>
        <taxon>Eukaryota</taxon>
        <taxon>Sar</taxon>
        <taxon>Alveolata</taxon>
        <taxon>Ciliophora</taxon>
        <taxon>Intramacronucleata</taxon>
        <taxon>Oligohymenophorea</taxon>
        <taxon>Hymenostomatida</taxon>
        <taxon>Tetrahymenina</taxon>
        <taxon>Tetrahymenidae</taxon>
        <taxon>Tetrahymena</taxon>
    </lineage>
</organism>
<dbReference type="InParanoid" id="Q22DP4"/>
<dbReference type="GeneID" id="7834576"/>
<evidence type="ECO:0000313" key="1">
    <source>
        <dbReference type="EMBL" id="EAR83410.2"/>
    </source>
</evidence>
<dbReference type="Gene3D" id="2.10.220.10">
    <property type="entry name" value="Hormone Receptor, Insulin-like Growth Factor Receptor 1, Chain A, domain 2"/>
    <property type="match status" value="1"/>
</dbReference>
<dbReference type="EMBL" id="GG662503">
    <property type="protein sequence ID" value="EAR83410.2"/>
    <property type="molecule type" value="Genomic_DNA"/>
</dbReference>
<dbReference type="SMART" id="SM00261">
    <property type="entry name" value="FU"/>
    <property type="match status" value="2"/>
</dbReference>
<dbReference type="Proteomes" id="UP000009168">
    <property type="component" value="Unassembled WGS sequence"/>
</dbReference>
<dbReference type="AlphaFoldDB" id="Q22DP4"/>
<keyword evidence="2" id="KW-1185">Reference proteome</keyword>
<dbReference type="OrthoDB" id="409374at2759"/>
<keyword evidence="1" id="KW-0472">Membrane</keyword>
<dbReference type="CDD" id="cd00064">
    <property type="entry name" value="FU"/>
    <property type="match status" value="1"/>
</dbReference>
<evidence type="ECO:0000313" key="2">
    <source>
        <dbReference type="Proteomes" id="UP000009168"/>
    </source>
</evidence>
<dbReference type="InterPro" id="IPR009030">
    <property type="entry name" value="Growth_fac_rcpt_cys_sf"/>
</dbReference>
<dbReference type="InterPro" id="IPR006212">
    <property type="entry name" value="Furin_repeat"/>
</dbReference>
<reference evidence="2" key="1">
    <citation type="journal article" date="2006" name="PLoS Biol.">
        <title>Macronuclear genome sequence of the ciliate Tetrahymena thermophila, a model eukaryote.</title>
        <authorList>
            <person name="Eisen J.A."/>
            <person name="Coyne R.S."/>
            <person name="Wu M."/>
            <person name="Wu D."/>
            <person name="Thiagarajan M."/>
            <person name="Wortman J.R."/>
            <person name="Badger J.H."/>
            <person name="Ren Q."/>
            <person name="Amedeo P."/>
            <person name="Jones K.M."/>
            <person name="Tallon L.J."/>
            <person name="Delcher A.L."/>
            <person name="Salzberg S.L."/>
            <person name="Silva J.C."/>
            <person name="Haas B.J."/>
            <person name="Majoros W.H."/>
            <person name="Farzad M."/>
            <person name="Carlton J.M."/>
            <person name="Smith R.K. Jr."/>
            <person name="Garg J."/>
            <person name="Pearlman R.E."/>
            <person name="Karrer K.M."/>
            <person name="Sun L."/>
            <person name="Manning G."/>
            <person name="Elde N.C."/>
            <person name="Turkewitz A.P."/>
            <person name="Asai D.J."/>
            <person name="Wilkes D.E."/>
            <person name="Wang Y."/>
            <person name="Cai H."/>
            <person name="Collins K."/>
            <person name="Stewart B.A."/>
            <person name="Lee S.R."/>
            <person name="Wilamowska K."/>
            <person name="Weinberg Z."/>
            <person name="Ruzzo W.L."/>
            <person name="Wloga D."/>
            <person name="Gaertig J."/>
            <person name="Frankel J."/>
            <person name="Tsao C.-C."/>
            <person name="Gorovsky M.A."/>
            <person name="Keeling P.J."/>
            <person name="Waller R.F."/>
            <person name="Patron N.J."/>
            <person name="Cherry J.M."/>
            <person name="Stover N.A."/>
            <person name="Krieger C.J."/>
            <person name="del Toro C."/>
            <person name="Ryder H.F."/>
            <person name="Williamson S.C."/>
            <person name="Barbeau R.A."/>
            <person name="Hamilton E.P."/>
            <person name="Orias E."/>
        </authorList>
    </citation>
    <scope>NUCLEOTIDE SEQUENCE [LARGE SCALE GENOMIC DNA]</scope>
    <source>
        <strain evidence="2">SB210</strain>
    </source>
</reference>
<keyword evidence="1" id="KW-0812">Transmembrane</keyword>
<name>Q22DP4_TETTS</name>
<gene>
    <name evidence="1" type="ORF">TTHERM_00938980</name>
</gene>
<sequence length="290" mass="32431">MQVNCQNNIDIFNLFFIQQGLTYIATICSPNCIYQLNSFQQLFNFIPGCSEYLDSTKQSCKVCNPNYQLSNRICIVTCGLGYFEKDGICIQCDQSCQTCNGTLPTNCLICQDGLYFHQDNLCKVCDTNNGYMIDSQSCICQDGYKLDNQKCVQLYLSYNSGTFSQSVVTQVTQQAQTSSKAAFASTTFLSSVQNLISTSSIGISINGITCFKLSYLLLVNTVLPQQIYGPLSAIKDQCPSSQFQKLNLFALINQNSSEYQNLRYQQLDISYNILQTSGQALQKMKELNLS</sequence>
<protein>
    <submittedName>
        <fullName evidence="1">Transmembrane protein, putative</fullName>
    </submittedName>
</protein>
<dbReference type="SUPFAM" id="SSF57184">
    <property type="entry name" value="Growth factor receptor domain"/>
    <property type="match status" value="1"/>
</dbReference>
<proteinExistence type="predicted"/>
<accession>Q22DP4</accession>
<dbReference type="KEGG" id="tet:TTHERM_00938980"/>